<evidence type="ECO:0000313" key="2">
    <source>
        <dbReference type="Proteomes" id="UP001146120"/>
    </source>
</evidence>
<sequence>MNGLDAMENPPFDIAFDKALHAMVSRFFSLGIGKEGEFKRNMKVIACWRGSAVADTRFSNPRTAAAAPIDDRPCSAPHRWDLRRWRWRRRRRRPWRCRWQLRLSTMSCSSGRCERSTCDLRRRFPCWATLWTSPTTRATCTTGSFDWPRISTAGRSC</sequence>
<gene>
    <name evidence="1" type="ORF">N0F65_011826</name>
</gene>
<reference evidence="1" key="2">
    <citation type="journal article" date="2023" name="Microbiol Resour">
        <title>Decontamination and Annotation of the Draft Genome Sequence of the Oomycete Lagenidium giganteum ARSEF 373.</title>
        <authorList>
            <person name="Morgan W.R."/>
            <person name="Tartar A."/>
        </authorList>
    </citation>
    <scope>NUCLEOTIDE SEQUENCE</scope>
    <source>
        <strain evidence="1">ARSEF 373</strain>
    </source>
</reference>
<dbReference type="EMBL" id="DAKRPA010000074">
    <property type="protein sequence ID" value="DAZ99903.1"/>
    <property type="molecule type" value="Genomic_DNA"/>
</dbReference>
<evidence type="ECO:0000313" key="1">
    <source>
        <dbReference type="EMBL" id="DAZ99903.1"/>
    </source>
</evidence>
<name>A0AAV2Z1G9_9STRA</name>
<organism evidence="1 2">
    <name type="scientific">Lagenidium giganteum</name>
    <dbReference type="NCBI Taxonomy" id="4803"/>
    <lineage>
        <taxon>Eukaryota</taxon>
        <taxon>Sar</taxon>
        <taxon>Stramenopiles</taxon>
        <taxon>Oomycota</taxon>
        <taxon>Peronosporomycetes</taxon>
        <taxon>Pythiales</taxon>
        <taxon>Pythiaceae</taxon>
    </lineage>
</organism>
<comment type="caution">
    <text evidence="1">The sequence shown here is derived from an EMBL/GenBank/DDBJ whole genome shotgun (WGS) entry which is preliminary data.</text>
</comment>
<dbReference type="Proteomes" id="UP001146120">
    <property type="component" value="Unassembled WGS sequence"/>
</dbReference>
<keyword evidence="2" id="KW-1185">Reference proteome</keyword>
<dbReference type="AlphaFoldDB" id="A0AAV2Z1G9"/>
<reference evidence="1" key="1">
    <citation type="submission" date="2022-11" db="EMBL/GenBank/DDBJ databases">
        <authorList>
            <person name="Morgan W.R."/>
            <person name="Tartar A."/>
        </authorList>
    </citation>
    <scope>NUCLEOTIDE SEQUENCE</scope>
    <source>
        <strain evidence="1">ARSEF 373</strain>
    </source>
</reference>
<proteinExistence type="predicted"/>
<protein>
    <submittedName>
        <fullName evidence="1">Uncharacterized protein</fullName>
    </submittedName>
</protein>
<accession>A0AAV2Z1G9</accession>